<dbReference type="SMART" id="SM00451">
    <property type="entry name" value="ZnF_U1"/>
    <property type="match status" value="5"/>
</dbReference>
<dbReference type="InterPro" id="IPR013087">
    <property type="entry name" value="Znf_C2H2_type"/>
</dbReference>
<sequence>MSGVVIRLSKSIENNVGQKEDKDVEVTEENEVAAIERVTPIESTLVQTGKSTETLTDMNVSTPDFTEVQRKISLLQHQRNMNIHRQKKCASSNGLKEEVNIKQWDVHGLQINSKKIVQDTQSPLLCYICNVWCPSKDNLVAHLKGNKHLAQIQELADFVEVIEENEDVEVTKKNEDVEVTEENKDVEVTEENEEVEVTEENEEVEVTEENENVEVTEENEDVEVIEKNEVVTEENEDVEVTEKNEVAAIEMVTPIESTLVQIGKSTETLTDMNVTSKSTLEFTEVRLSKKRDFTKVQKEWACAICKVTIESETTLNSHLQGKRHNANCEVLKAITRAKKKIFPTSTTKKHEHVQTQKKCASSNGLKEEVNIKQWDVHGLQISSKKIVQDTRLPLLCYICNVRCTNKDNLDAHLKGKKHLARIQELADFVEGRGDDNDDCILDRCASICAIESNSNSDTRKLVAYWVLYSLISLFEHAFMKLLEWLPFWPGLKLIIMCGLMIPHFSGALYFYELLVQPCLSLEPQFVINLFNEWKEPYLKRDDFPAEAERYQKQNESEASKELLSSESKFIEHNIEPEEIKAVEVTEKNEVTAIERSKFIEHNIEPEEIKAVEDTPIESTLVQSKKSTVIVTDMKERDTTKNIPDFMEVQKEWTCAICQVTTQSETTLNSHLRGKRHRATCEELKLITRAKNKGFPTSTPKKHEHLKQTQKKFASSNGFKEEVNIKQRGVHGLQKNSKKVVQNTHSPLWCYICNLRCGSKVDLESHQKGKKHLARIQELAAGLVGGQHA</sequence>
<dbReference type="PROSITE" id="PS00028">
    <property type="entry name" value="ZINC_FINGER_C2H2_1"/>
    <property type="match status" value="1"/>
</dbReference>
<feature type="compositionally biased region" description="Basic residues" evidence="2">
    <location>
        <begin position="699"/>
        <end position="709"/>
    </location>
</feature>
<evidence type="ECO:0000313" key="5">
    <source>
        <dbReference type="Proteomes" id="UP000237347"/>
    </source>
</evidence>
<dbReference type="Proteomes" id="UP000237347">
    <property type="component" value="Unassembled WGS sequence"/>
</dbReference>
<dbReference type="SMART" id="SM00355">
    <property type="entry name" value="ZnF_C2H2"/>
    <property type="match status" value="5"/>
</dbReference>
<dbReference type="InterPro" id="IPR036236">
    <property type="entry name" value="Znf_C2H2_sf"/>
</dbReference>
<organism evidence="4 5">
    <name type="scientific">Quercus suber</name>
    <name type="common">Cork oak</name>
    <dbReference type="NCBI Taxonomy" id="58331"/>
    <lineage>
        <taxon>Eukaryota</taxon>
        <taxon>Viridiplantae</taxon>
        <taxon>Streptophyta</taxon>
        <taxon>Embryophyta</taxon>
        <taxon>Tracheophyta</taxon>
        <taxon>Spermatophyta</taxon>
        <taxon>Magnoliopsida</taxon>
        <taxon>eudicotyledons</taxon>
        <taxon>Gunneridae</taxon>
        <taxon>Pentapetalae</taxon>
        <taxon>rosids</taxon>
        <taxon>fabids</taxon>
        <taxon>Fagales</taxon>
        <taxon>Fagaceae</taxon>
        <taxon>Quercus</taxon>
    </lineage>
</organism>
<feature type="domain" description="C2H2-type" evidence="3">
    <location>
        <begin position="302"/>
        <end position="324"/>
    </location>
</feature>
<feature type="region of interest" description="Disordered" evidence="2">
    <location>
        <begin position="692"/>
        <end position="717"/>
    </location>
</feature>
<dbReference type="EMBL" id="PKMF04000055">
    <property type="protein sequence ID" value="KAK7854459.1"/>
    <property type="molecule type" value="Genomic_DNA"/>
</dbReference>
<reference evidence="4 5" key="1">
    <citation type="journal article" date="2018" name="Sci. Data">
        <title>The draft genome sequence of cork oak.</title>
        <authorList>
            <person name="Ramos A.M."/>
            <person name="Usie A."/>
            <person name="Barbosa P."/>
            <person name="Barros P.M."/>
            <person name="Capote T."/>
            <person name="Chaves I."/>
            <person name="Simoes F."/>
            <person name="Abreu I."/>
            <person name="Carrasquinho I."/>
            <person name="Faro C."/>
            <person name="Guimaraes J.B."/>
            <person name="Mendonca D."/>
            <person name="Nobrega F."/>
            <person name="Rodrigues L."/>
            <person name="Saibo N.J.M."/>
            <person name="Varela M.C."/>
            <person name="Egas C."/>
            <person name="Matos J."/>
            <person name="Miguel C.M."/>
            <person name="Oliveira M.M."/>
            <person name="Ricardo C.P."/>
            <person name="Goncalves S."/>
        </authorList>
    </citation>
    <scope>NUCLEOTIDE SEQUENCE [LARGE SCALE GENOMIC DNA]</scope>
    <source>
        <strain evidence="5">cv. HL8</strain>
    </source>
</reference>
<gene>
    <name evidence="4" type="primary">HVA22A_1</name>
    <name evidence="4" type="ORF">CFP56_032257</name>
</gene>
<accession>A0AAW0LUE2</accession>
<evidence type="ECO:0000313" key="4">
    <source>
        <dbReference type="EMBL" id="KAK7854459.1"/>
    </source>
</evidence>
<name>A0AAW0LUE2_QUESU</name>
<comment type="caution">
    <text evidence="4">The sequence shown here is derived from an EMBL/GenBank/DDBJ whole genome shotgun (WGS) entry which is preliminary data.</text>
</comment>
<dbReference type="InterPro" id="IPR003604">
    <property type="entry name" value="Matrin/U1-like-C_Znf_C2H2"/>
</dbReference>
<dbReference type="Pfam" id="PF12874">
    <property type="entry name" value="zf-met"/>
    <property type="match status" value="5"/>
</dbReference>
<dbReference type="AlphaFoldDB" id="A0AAW0LUE2"/>
<evidence type="ECO:0000259" key="3">
    <source>
        <dbReference type="PROSITE" id="PS00028"/>
    </source>
</evidence>
<evidence type="ECO:0000256" key="1">
    <source>
        <dbReference type="SAM" id="Coils"/>
    </source>
</evidence>
<dbReference type="Gene3D" id="3.30.160.60">
    <property type="entry name" value="Classic Zinc Finger"/>
    <property type="match status" value="5"/>
</dbReference>
<dbReference type="Pfam" id="PF03134">
    <property type="entry name" value="TB2_DP1_HVA22"/>
    <property type="match status" value="1"/>
</dbReference>
<dbReference type="GO" id="GO:0003676">
    <property type="term" value="F:nucleic acid binding"/>
    <property type="evidence" value="ECO:0007669"/>
    <property type="project" value="InterPro"/>
</dbReference>
<keyword evidence="5" id="KW-1185">Reference proteome</keyword>
<dbReference type="GO" id="GO:0008270">
    <property type="term" value="F:zinc ion binding"/>
    <property type="evidence" value="ECO:0007669"/>
    <property type="project" value="InterPro"/>
</dbReference>
<dbReference type="InterPro" id="IPR004345">
    <property type="entry name" value="TB2_DP1_HVA22"/>
</dbReference>
<protein>
    <submittedName>
        <fullName evidence="4">Hva22-like protein a</fullName>
    </submittedName>
</protein>
<keyword evidence="1" id="KW-0175">Coiled coil</keyword>
<dbReference type="SUPFAM" id="SSF57667">
    <property type="entry name" value="beta-beta-alpha zinc fingers"/>
    <property type="match status" value="5"/>
</dbReference>
<feature type="coiled-coil region" evidence="1">
    <location>
        <begin position="190"/>
        <end position="219"/>
    </location>
</feature>
<dbReference type="PANTHER" id="PTHR47487">
    <property type="entry name" value="OS06G0651300 PROTEIN-RELATED"/>
    <property type="match status" value="1"/>
</dbReference>
<evidence type="ECO:0000256" key="2">
    <source>
        <dbReference type="SAM" id="MobiDB-lite"/>
    </source>
</evidence>
<proteinExistence type="predicted"/>
<dbReference type="PANTHER" id="PTHR47487:SF21">
    <property type="entry name" value="C2H2-TYPE DOMAIN-CONTAINING PROTEIN"/>
    <property type="match status" value="1"/>
</dbReference>